<gene>
    <name evidence="21" type="ORF">D0866_13893</name>
    <name evidence="20" type="ORF">D0867_13920</name>
</gene>
<dbReference type="OrthoDB" id="10249039at2759"/>
<keyword evidence="5 17" id="KW-0067">ATP-binding</keyword>
<reference evidence="22 23" key="1">
    <citation type="journal article" date="2018" name="BMC Genomics">
        <title>Genomic evidence for intraspecific hybridization in a clonal and extremely halotolerant yeast.</title>
        <authorList>
            <person name="Gostincar C."/>
            <person name="Stajich J.E."/>
            <person name="Zupancic J."/>
            <person name="Zalar P."/>
            <person name="Gunde-Cimerman N."/>
        </authorList>
    </citation>
    <scope>NUCLEOTIDE SEQUENCE [LARGE SCALE GENOMIC DNA]</scope>
    <source>
        <strain evidence="21 23">EXF-6651</strain>
        <strain evidence="20 22">EXF-6669</strain>
    </source>
</reference>
<protein>
    <recommendedName>
        <fullName evidence="13">NEDD8-conjugating enzyme UBC12</fullName>
        <ecNumber evidence="11">2.3.2.34</ecNumber>
    </recommendedName>
    <alternativeName>
        <fullName evidence="8">E2 ubiquitin-conjugating enzyme 2</fullName>
    </alternativeName>
    <alternativeName>
        <fullName evidence="12">NEDD8-conjugating enzyme Ubc12</fullName>
    </alternativeName>
    <alternativeName>
        <fullName evidence="14">RUB1-conjugating enzyme</fullName>
    </alternativeName>
    <alternativeName>
        <fullName evidence="15">Ubiquitin carrier protein 12</fullName>
    </alternativeName>
    <alternativeName>
        <fullName evidence="9">Ubiquitin carrier protein UBC2</fullName>
    </alternativeName>
    <alternativeName>
        <fullName evidence="6">Ubiquitin-conjugating enzyme E2 2</fullName>
    </alternativeName>
    <alternativeName>
        <fullName evidence="7">Ubiquitin-protein ligase UBC2</fullName>
    </alternativeName>
</protein>
<evidence type="ECO:0000256" key="3">
    <source>
        <dbReference type="ARBA" id="ARBA00022741"/>
    </source>
</evidence>
<evidence type="ECO:0000256" key="14">
    <source>
        <dbReference type="ARBA" id="ARBA00044279"/>
    </source>
</evidence>
<dbReference type="CDD" id="cd23794">
    <property type="entry name" value="UBCc_UBE2F_UBE2M"/>
    <property type="match status" value="1"/>
</dbReference>
<evidence type="ECO:0000256" key="1">
    <source>
        <dbReference type="ARBA" id="ARBA00005032"/>
    </source>
</evidence>
<evidence type="ECO:0000256" key="4">
    <source>
        <dbReference type="ARBA" id="ARBA00022786"/>
    </source>
</evidence>
<evidence type="ECO:0000313" key="21">
    <source>
        <dbReference type="EMBL" id="RMY14710.1"/>
    </source>
</evidence>
<dbReference type="Proteomes" id="UP000276864">
    <property type="component" value="Unassembled WGS sequence"/>
</dbReference>
<evidence type="ECO:0000256" key="15">
    <source>
        <dbReference type="ARBA" id="ARBA00044315"/>
    </source>
</evidence>
<evidence type="ECO:0000256" key="8">
    <source>
        <dbReference type="ARBA" id="ARBA00042179"/>
    </source>
</evidence>
<evidence type="ECO:0000256" key="12">
    <source>
        <dbReference type="ARBA" id="ARBA00044084"/>
    </source>
</evidence>
<evidence type="ECO:0000259" key="19">
    <source>
        <dbReference type="PROSITE" id="PS50127"/>
    </source>
</evidence>
<sequence>MLKIWSMKQQQQKNEAASGQSKRKKVTAAQLRVQKDLSELALPATMSTHFPNPDDILNFTLTLQPDEGLYKSGLFTFTFSISQSFPHEPPKVKCKEKIYHPNIDLEGNVCLNILREDWKPVLNLNAVVVGLQFLFLEPNASDPLNKEAANDLMTDRDRFRRNVRTSGGEGGTLERFMLLGGWLAAEDYFKAV</sequence>
<name>A0A3M6XTX3_HORWE</name>
<keyword evidence="3 17" id="KW-0547">Nucleotide-binding</keyword>
<evidence type="ECO:0000313" key="23">
    <source>
        <dbReference type="Proteomes" id="UP000276864"/>
    </source>
</evidence>
<evidence type="ECO:0000313" key="22">
    <source>
        <dbReference type="Proteomes" id="UP000271337"/>
    </source>
</evidence>
<dbReference type="GO" id="GO:0061654">
    <property type="term" value="F:NEDD8 conjugating enzyme activity"/>
    <property type="evidence" value="ECO:0007669"/>
    <property type="project" value="UniProtKB-EC"/>
</dbReference>
<dbReference type="VEuPathDB" id="FungiDB:BTJ68_13176"/>
<feature type="active site" description="Glycyl thioester intermediate" evidence="16">
    <location>
        <position position="110"/>
    </location>
</feature>
<dbReference type="FunFam" id="3.10.110.10:FF:000005">
    <property type="entry name" value="NEDD8-conjugating enzyme Ubc12"/>
    <property type="match status" value="1"/>
</dbReference>
<organism evidence="20 22">
    <name type="scientific">Hortaea werneckii</name>
    <name type="common">Black yeast</name>
    <name type="synonym">Cladosporium werneckii</name>
    <dbReference type="NCBI Taxonomy" id="91943"/>
    <lineage>
        <taxon>Eukaryota</taxon>
        <taxon>Fungi</taxon>
        <taxon>Dikarya</taxon>
        <taxon>Ascomycota</taxon>
        <taxon>Pezizomycotina</taxon>
        <taxon>Dothideomycetes</taxon>
        <taxon>Dothideomycetidae</taxon>
        <taxon>Mycosphaerellales</taxon>
        <taxon>Teratosphaeriaceae</taxon>
        <taxon>Hortaea</taxon>
    </lineage>
</organism>
<dbReference type="PROSITE" id="PS50127">
    <property type="entry name" value="UBC_2"/>
    <property type="match status" value="1"/>
</dbReference>
<evidence type="ECO:0000256" key="16">
    <source>
        <dbReference type="PROSITE-ProRule" id="PRU10133"/>
    </source>
</evidence>
<dbReference type="SUPFAM" id="SSF54495">
    <property type="entry name" value="UBC-like"/>
    <property type="match status" value="1"/>
</dbReference>
<comment type="catalytic activity">
    <reaction evidence="10">
        <text>[E1 NEDD8-activating enzyme]-S-[NEDD8 protein]-yl-L-cysteine + [E2 NEDD8-conjugating enzyme]-L-cysteine = [E1 NEDD8-activating enzyme]-L-cysteine + [E2 NEDD8-conjugating enzyme]-S-[NEDD8-protein]-yl-L-cysteine.</text>
        <dbReference type="EC" id="2.3.2.34"/>
    </reaction>
</comment>
<evidence type="ECO:0000256" key="11">
    <source>
        <dbReference type="ARBA" id="ARBA00044047"/>
    </source>
</evidence>
<dbReference type="Gene3D" id="3.10.110.10">
    <property type="entry name" value="Ubiquitin Conjugating Enzyme"/>
    <property type="match status" value="1"/>
</dbReference>
<keyword evidence="2" id="KW-0808">Transferase</keyword>
<dbReference type="InterPro" id="IPR016135">
    <property type="entry name" value="UBQ-conjugating_enzyme/RWD"/>
</dbReference>
<evidence type="ECO:0000256" key="17">
    <source>
        <dbReference type="RuleBase" id="RU362109"/>
    </source>
</evidence>
<comment type="similarity">
    <text evidence="17">Belongs to the ubiquitin-conjugating enzyme family.</text>
</comment>
<evidence type="ECO:0000313" key="20">
    <source>
        <dbReference type="EMBL" id="RMX94244.1"/>
    </source>
</evidence>
<dbReference type="EC" id="2.3.2.34" evidence="11"/>
<dbReference type="PROSITE" id="PS00183">
    <property type="entry name" value="UBC_1"/>
    <property type="match status" value="1"/>
</dbReference>
<dbReference type="EMBL" id="QWIL01002475">
    <property type="protein sequence ID" value="RMX94244.1"/>
    <property type="molecule type" value="Genomic_DNA"/>
</dbReference>
<dbReference type="InterPro" id="IPR023313">
    <property type="entry name" value="UBQ-conjugating_AS"/>
</dbReference>
<feature type="compositionally biased region" description="Polar residues" evidence="18">
    <location>
        <begin position="7"/>
        <end position="20"/>
    </location>
</feature>
<feature type="region of interest" description="Disordered" evidence="18">
    <location>
        <begin position="1"/>
        <end position="25"/>
    </location>
</feature>
<accession>A0A3M6XTX3</accession>
<dbReference type="PANTHER" id="PTHR24067">
    <property type="entry name" value="UBIQUITIN-CONJUGATING ENZYME E2"/>
    <property type="match status" value="1"/>
</dbReference>
<evidence type="ECO:0000256" key="18">
    <source>
        <dbReference type="SAM" id="MobiDB-lite"/>
    </source>
</evidence>
<dbReference type="InterPro" id="IPR050113">
    <property type="entry name" value="Ub_conjugating_enzyme"/>
</dbReference>
<dbReference type="SMART" id="SM00212">
    <property type="entry name" value="UBCc"/>
    <property type="match status" value="1"/>
</dbReference>
<proteinExistence type="inferred from homology"/>
<dbReference type="Proteomes" id="UP000271337">
    <property type="component" value="Unassembled WGS sequence"/>
</dbReference>
<evidence type="ECO:0000256" key="9">
    <source>
        <dbReference type="ARBA" id="ARBA00042190"/>
    </source>
</evidence>
<evidence type="ECO:0000256" key="13">
    <source>
        <dbReference type="ARBA" id="ARBA00044092"/>
    </source>
</evidence>
<dbReference type="InterPro" id="IPR000608">
    <property type="entry name" value="UBC"/>
</dbReference>
<comment type="pathway">
    <text evidence="1">Protein modification; protein neddylation.</text>
</comment>
<evidence type="ECO:0000256" key="7">
    <source>
        <dbReference type="ARBA" id="ARBA00041569"/>
    </source>
</evidence>
<dbReference type="Pfam" id="PF00179">
    <property type="entry name" value="UQ_con"/>
    <property type="match status" value="1"/>
</dbReference>
<feature type="domain" description="UBC core" evidence="19">
    <location>
        <begin position="28"/>
        <end position="172"/>
    </location>
</feature>
<comment type="caution">
    <text evidence="20">The sequence shown here is derived from an EMBL/GenBank/DDBJ whole genome shotgun (WGS) entry which is preliminary data.</text>
</comment>
<dbReference type="AlphaFoldDB" id="A0A3M6XTX3"/>
<evidence type="ECO:0000256" key="2">
    <source>
        <dbReference type="ARBA" id="ARBA00022679"/>
    </source>
</evidence>
<keyword evidence="4 17" id="KW-0833">Ubl conjugation pathway</keyword>
<dbReference type="GO" id="GO:0005524">
    <property type="term" value="F:ATP binding"/>
    <property type="evidence" value="ECO:0007669"/>
    <property type="project" value="UniProtKB-UniRule"/>
</dbReference>
<evidence type="ECO:0000256" key="6">
    <source>
        <dbReference type="ARBA" id="ARBA00039884"/>
    </source>
</evidence>
<dbReference type="EMBL" id="QWIM01002353">
    <property type="protein sequence ID" value="RMY14710.1"/>
    <property type="molecule type" value="Genomic_DNA"/>
</dbReference>
<evidence type="ECO:0000256" key="10">
    <source>
        <dbReference type="ARBA" id="ARBA00043698"/>
    </source>
</evidence>
<evidence type="ECO:0000256" key="5">
    <source>
        <dbReference type="ARBA" id="ARBA00022840"/>
    </source>
</evidence>